<organism evidence="1 2">
    <name type="scientific">Canavalia gladiata</name>
    <name type="common">Sword bean</name>
    <name type="synonym">Dolichos gladiatus</name>
    <dbReference type="NCBI Taxonomy" id="3824"/>
    <lineage>
        <taxon>Eukaryota</taxon>
        <taxon>Viridiplantae</taxon>
        <taxon>Streptophyta</taxon>
        <taxon>Embryophyta</taxon>
        <taxon>Tracheophyta</taxon>
        <taxon>Spermatophyta</taxon>
        <taxon>Magnoliopsida</taxon>
        <taxon>eudicotyledons</taxon>
        <taxon>Gunneridae</taxon>
        <taxon>Pentapetalae</taxon>
        <taxon>rosids</taxon>
        <taxon>fabids</taxon>
        <taxon>Fabales</taxon>
        <taxon>Fabaceae</taxon>
        <taxon>Papilionoideae</taxon>
        <taxon>50 kb inversion clade</taxon>
        <taxon>NPAAA clade</taxon>
        <taxon>indigoferoid/millettioid clade</taxon>
        <taxon>Phaseoleae</taxon>
        <taxon>Canavalia</taxon>
    </lineage>
</organism>
<keyword evidence="2" id="KW-1185">Reference proteome</keyword>
<accession>A0AAN9JZT8</accession>
<dbReference type="Proteomes" id="UP001367508">
    <property type="component" value="Unassembled WGS sequence"/>
</dbReference>
<proteinExistence type="predicted"/>
<sequence>MYCIFYISKILWLMHNAHRFCMMRKLVDFPEIRKEEALHASAFRLNKFRNDDQWLDLMENQLLRFNVFYVSS</sequence>
<evidence type="ECO:0000313" key="1">
    <source>
        <dbReference type="EMBL" id="KAK7308157.1"/>
    </source>
</evidence>
<name>A0AAN9JZT8_CANGL</name>
<dbReference type="EMBL" id="JAYMYQ010000010">
    <property type="protein sequence ID" value="KAK7308157.1"/>
    <property type="molecule type" value="Genomic_DNA"/>
</dbReference>
<reference evidence="1 2" key="1">
    <citation type="submission" date="2024-01" db="EMBL/GenBank/DDBJ databases">
        <title>The genomes of 5 underutilized Papilionoideae crops provide insights into root nodulation and disease resistanc.</title>
        <authorList>
            <person name="Jiang F."/>
        </authorList>
    </citation>
    <scope>NUCLEOTIDE SEQUENCE [LARGE SCALE GENOMIC DNA]</scope>
    <source>
        <strain evidence="1">LVBAO_FW01</strain>
        <tissue evidence="1">Leaves</tissue>
    </source>
</reference>
<gene>
    <name evidence="1" type="ORF">VNO77_41754</name>
</gene>
<dbReference type="AlphaFoldDB" id="A0AAN9JZT8"/>
<comment type="caution">
    <text evidence="1">The sequence shown here is derived from an EMBL/GenBank/DDBJ whole genome shotgun (WGS) entry which is preliminary data.</text>
</comment>
<evidence type="ECO:0000313" key="2">
    <source>
        <dbReference type="Proteomes" id="UP001367508"/>
    </source>
</evidence>
<protein>
    <submittedName>
        <fullName evidence="1">Uncharacterized protein</fullName>
    </submittedName>
</protein>